<sequence>AEDQPDFGNTADAVVALAAQGGAERAAKPLKWLEENSAGWAKQSGPAAYAQLIFAALATGSEPRDFGGTDLVERLNATGPAPQAAGKDESKQDDAADKADAGDDDNGMWWVIGALFVGGIGIGFLLSGRKKGRQA</sequence>
<evidence type="ECO:0000256" key="1">
    <source>
        <dbReference type="SAM" id="MobiDB-lite"/>
    </source>
</evidence>
<keyword evidence="2" id="KW-1133">Transmembrane helix</keyword>
<protein>
    <recommendedName>
        <fullName evidence="5">Serine protease</fullName>
    </recommendedName>
</protein>
<evidence type="ECO:0000256" key="2">
    <source>
        <dbReference type="SAM" id="Phobius"/>
    </source>
</evidence>
<evidence type="ECO:0000313" key="3">
    <source>
        <dbReference type="EMBL" id="OSZ59028.1"/>
    </source>
</evidence>
<reference evidence="3 4" key="1">
    <citation type="submission" date="2016-12" db="EMBL/GenBank/DDBJ databases">
        <title>Genome Mining:The Detection of Biosynthetic Gene Clusters to Aid in the Expression of Curamycin A produced by Streptomyces sp. strain CZA14.</title>
        <authorList>
            <person name="Durrell K.A."/>
            <person name="Kirby B.M."/>
            <person name="Khan W."/>
            <person name="Mthethwa T."/>
            <person name="Le Roes-Hill M."/>
        </authorList>
    </citation>
    <scope>NUCLEOTIDE SEQUENCE [LARGE SCALE GENOMIC DNA]</scope>
    <source>
        <strain evidence="3 4">CZA14</strain>
    </source>
</reference>
<keyword evidence="2" id="KW-0472">Membrane</keyword>
<dbReference type="Proteomes" id="UP000194266">
    <property type="component" value="Unassembled WGS sequence"/>
</dbReference>
<dbReference type="EMBL" id="MRYD01000092">
    <property type="protein sequence ID" value="OSZ59028.1"/>
    <property type="molecule type" value="Genomic_DNA"/>
</dbReference>
<evidence type="ECO:0008006" key="5">
    <source>
        <dbReference type="Google" id="ProtNLM"/>
    </source>
</evidence>
<gene>
    <name evidence="3" type="ORF">OQI_18350</name>
</gene>
<feature type="non-terminal residue" evidence="3">
    <location>
        <position position="1"/>
    </location>
</feature>
<feature type="region of interest" description="Disordered" evidence="1">
    <location>
        <begin position="65"/>
        <end position="106"/>
    </location>
</feature>
<accession>A0ABX3YGJ5</accession>
<name>A0ABX3YGJ5_9ACTN</name>
<organism evidence="3 4">
    <name type="scientific">Streptomyces pharetrae CZA14</name>
    <dbReference type="NCBI Taxonomy" id="1144883"/>
    <lineage>
        <taxon>Bacteria</taxon>
        <taxon>Bacillati</taxon>
        <taxon>Actinomycetota</taxon>
        <taxon>Actinomycetes</taxon>
        <taxon>Kitasatosporales</taxon>
        <taxon>Streptomycetaceae</taxon>
        <taxon>Streptomyces</taxon>
    </lineage>
</organism>
<keyword evidence="4" id="KW-1185">Reference proteome</keyword>
<evidence type="ECO:0000313" key="4">
    <source>
        <dbReference type="Proteomes" id="UP000194266"/>
    </source>
</evidence>
<feature type="compositionally biased region" description="Basic and acidic residues" evidence="1">
    <location>
        <begin position="86"/>
        <end position="101"/>
    </location>
</feature>
<proteinExistence type="predicted"/>
<comment type="caution">
    <text evidence="3">The sequence shown here is derived from an EMBL/GenBank/DDBJ whole genome shotgun (WGS) entry which is preliminary data.</text>
</comment>
<feature type="transmembrane region" description="Helical" evidence="2">
    <location>
        <begin position="107"/>
        <end position="126"/>
    </location>
</feature>
<keyword evidence="2" id="KW-0812">Transmembrane</keyword>